<comment type="similarity">
    <text evidence="2">Belongs to the fatty acid desaturase type 1 family. AlkB subfamily.</text>
</comment>
<dbReference type="EMBL" id="JAVDBT010000004">
    <property type="protein sequence ID" value="MDQ2065839.1"/>
    <property type="molecule type" value="Genomic_DNA"/>
</dbReference>
<evidence type="ECO:0000256" key="11">
    <source>
        <dbReference type="ARBA" id="ARBA00023136"/>
    </source>
</evidence>
<evidence type="ECO:0000256" key="8">
    <source>
        <dbReference type="ARBA" id="ARBA00023002"/>
    </source>
</evidence>
<keyword evidence="10" id="KW-0503">Monooxygenase</keyword>
<dbReference type="PANTHER" id="PTHR38674:SF1">
    <property type="entry name" value="ALKANE 1-MONOOXYGENASE 1"/>
    <property type="match status" value="1"/>
</dbReference>
<dbReference type="Proteomes" id="UP001239680">
    <property type="component" value="Unassembled WGS sequence"/>
</dbReference>
<evidence type="ECO:0000256" key="1">
    <source>
        <dbReference type="ARBA" id="ARBA00004429"/>
    </source>
</evidence>
<organism evidence="14 15">
    <name type="scientific">Pseudogemmobacter lacusdianii</name>
    <dbReference type="NCBI Taxonomy" id="3069608"/>
    <lineage>
        <taxon>Bacteria</taxon>
        <taxon>Pseudomonadati</taxon>
        <taxon>Pseudomonadota</taxon>
        <taxon>Alphaproteobacteria</taxon>
        <taxon>Rhodobacterales</taxon>
        <taxon>Paracoccaceae</taxon>
        <taxon>Pseudogemmobacter</taxon>
    </lineage>
</organism>
<feature type="transmembrane region" description="Helical" evidence="12">
    <location>
        <begin position="37"/>
        <end position="56"/>
    </location>
</feature>
<keyword evidence="15" id="KW-1185">Reference proteome</keyword>
<dbReference type="Pfam" id="PF00487">
    <property type="entry name" value="FA_desaturase"/>
    <property type="match status" value="1"/>
</dbReference>
<dbReference type="RefSeq" id="WP_306679525.1">
    <property type="nucleotide sequence ID" value="NZ_JAVDBT010000004.1"/>
</dbReference>
<evidence type="ECO:0000256" key="2">
    <source>
        <dbReference type="ARBA" id="ARBA00010823"/>
    </source>
</evidence>
<gene>
    <name evidence="14" type="ORF">Q9295_05615</name>
</gene>
<evidence type="ECO:0000256" key="7">
    <source>
        <dbReference type="ARBA" id="ARBA00022989"/>
    </source>
</evidence>
<keyword evidence="4" id="KW-0997">Cell inner membrane</keyword>
<keyword evidence="6" id="KW-0479">Metal-binding</keyword>
<feature type="transmembrane region" description="Helical" evidence="12">
    <location>
        <begin position="76"/>
        <end position="96"/>
    </location>
</feature>
<keyword evidence="9" id="KW-0408">Iron</keyword>
<comment type="subcellular location">
    <subcellularLocation>
        <location evidence="1">Cell inner membrane</location>
        <topology evidence="1">Multi-pass membrane protein</topology>
    </subcellularLocation>
</comment>
<feature type="transmembrane region" description="Helical" evidence="12">
    <location>
        <begin position="215"/>
        <end position="233"/>
    </location>
</feature>
<evidence type="ECO:0000256" key="6">
    <source>
        <dbReference type="ARBA" id="ARBA00022723"/>
    </source>
</evidence>
<protein>
    <submittedName>
        <fullName evidence="14">Alkane 1-monooxygenase</fullName>
    </submittedName>
</protein>
<accession>A0ABU0VVS0</accession>
<keyword evidence="5 12" id="KW-0812">Transmembrane</keyword>
<feature type="domain" description="Fatty acid desaturase" evidence="13">
    <location>
        <begin position="106"/>
        <end position="325"/>
    </location>
</feature>
<evidence type="ECO:0000256" key="10">
    <source>
        <dbReference type="ARBA" id="ARBA00023033"/>
    </source>
</evidence>
<dbReference type="InterPro" id="IPR033885">
    <property type="entry name" value="AlkB/XylM"/>
</dbReference>
<evidence type="ECO:0000313" key="15">
    <source>
        <dbReference type="Proteomes" id="UP001239680"/>
    </source>
</evidence>
<dbReference type="PANTHER" id="PTHR38674">
    <property type="entry name" value="ALKANE 1-MONOOXYGENASE 1"/>
    <property type="match status" value="1"/>
</dbReference>
<evidence type="ECO:0000256" key="4">
    <source>
        <dbReference type="ARBA" id="ARBA00022519"/>
    </source>
</evidence>
<keyword evidence="7 12" id="KW-1133">Transmembrane helix</keyword>
<keyword evidence="11 12" id="KW-0472">Membrane</keyword>
<comment type="caution">
    <text evidence="14">The sequence shown here is derived from an EMBL/GenBank/DDBJ whole genome shotgun (WGS) entry which is preliminary data.</text>
</comment>
<reference evidence="14 15" key="1">
    <citation type="submission" date="2023-08" db="EMBL/GenBank/DDBJ databases">
        <title>Characterization of two Paracoccaceae strains isolated from Phycosphere and proposal of Xinfangfangia lacusdiani sp. nov.</title>
        <authorList>
            <person name="Deng Y."/>
            <person name="Zhang Y.Q."/>
        </authorList>
    </citation>
    <scope>NUCLEOTIDE SEQUENCE [LARGE SCALE GENOMIC DNA]</scope>
    <source>
        <strain evidence="14 15">CPCC 101601</strain>
    </source>
</reference>
<keyword evidence="3" id="KW-1003">Cell membrane</keyword>
<dbReference type="CDD" id="cd03512">
    <property type="entry name" value="Alkane-hydroxylase"/>
    <property type="match status" value="1"/>
</dbReference>
<evidence type="ECO:0000256" key="3">
    <source>
        <dbReference type="ARBA" id="ARBA00022475"/>
    </source>
</evidence>
<dbReference type="InterPro" id="IPR005804">
    <property type="entry name" value="FA_desaturase_dom"/>
</dbReference>
<evidence type="ECO:0000256" key="5">
    <source>
        <dbReference type="ARBA" id="ARBA00022692"/>
    </source>
</evidence>
<name>A0ABU0VVS0_9RHOB</name>
<proteinExistence type="inferred from homology"/>
<evidence type="ECO:0000256" key="12">
    <source>
        <dbReference type="SAM" id="Phobius"/>
    </source>
</evidence>
<evidence type="ECO:0000259" key="13">
    <source>
        <dbReference type="Pfam" id="PF00487"/>
    </source>
</evidence>
<sequence length="364" mass="39454">MTKPRLLSKALSPATFAVVTLAPLPLIGLGLWQQGLWVLPGFGYMFLLSAIIDRLIPHVAGEPAPGQEFPGSDAVLVTVGLCLLALVPLAVFAVAGPSGLSPLARAVVFASVALWLGQVGHPAAHELIHRSQIWLFRLGKACYIAMLFGQHASAHRLVHHRHVATAQDPNSAPEGMGFYAFAARAWLGSLRAGHRAETALRRRRSLGAKPSLHPYWIYLIGTLLALLVAHRIAGAAGMAAWLGLASLAQIQILLSDYVQHYGLRRSLAEDGKPLPVGPAHSWNGGPWFSSALTLNAPRHSDHHSHPNRPYPSLRLPAPEAAPRLPWPLPIACTIALFPPLWRRAIRPHLRQWQPKPAAQAKPPR</sequence>
<evidence type="ECO:0000313" key="14">
    <source>
        <dbReference type="EMBL" id="MDQ2065839.1"/>
    </source>
</evidence>
<evidence type="ECO:0000256" key="9">
    <source>
        <dbReference type="ARBA" id="ARBA00023004"/>
    </source>
</evidence>
<feature type="transmembrane region" description="Helical" evidence="12">
    <location>
        <begin position="12"/>
        <end position="31"/>
    </location>
</feature>
<keyword evidence="8" id="KW-0560">Oxidoreductase</keyword>